<protein>
    <submittedName>
        <fullName evidence="2">Phosphoribosyltransferase domain-containing protein</fullName>
    </submittedName>
</protein>
<dbReference type="EMBL" id="BAABGY010000007">
    <property type="protein sequence ID" value="GAA4329367.1"/>
    <property type="molecule type" value="Genomic_DNA"/>
</dbReference>
<dbReference type="InterPro" id="IPR029057">
    <property type="entry name" value="PRTase-like"/>
</dbReference>
<dbReference type="Proteomes" id="UP001501725">
    <property type="component" value="Unassembled WGS sequence"/>
</dbReference>
<dbReference type="GO" id="GO:0016757">
    <property type="term" value="F:glycosyltransferase activity"/>
    <property type="evidence" value="ECO:0007669"/>
    <property type="project" value="UniProtKB-KW"/>
</dbReference>
<gene>
    <name evidence="2" type="ORF">GCM10023184_19850</name>
</gene>
<keyword evidence="2" id="KW-0808">Transferase</keyword>
<dbReference type="InterPro" id="IPR050137">
    <property type="entry name" value="PyrR_bifunctional"/>
</dbReference>
<dbReference type="Pfam" id="PF00156">
    <property type="entry name" value="Pribosyltran"/>
    <property type="match status" value="1"/>
</dbReference>
<evidence type="ECO:0000259" key="1">
    <source>
        <dbReference type="Pfam" id="PF00156"/>
    </source>
</evidence>
<evidence type="ECO:0000313" key="2">
    <source>
        <dbReference type="EMBL" id="GAA4329367.1"/>
    </source>
</evidence>
<comment type="caution">
    <text evidence="2">The sequence shown here is derived from an EMBL/GenBank/DDBJ whole genome shotgun (WGS) entry which is preliminary data.</text>
</comment>
<organism evidence="2 3">
    <name type="scientific">Flaviaesturariibacter amylovorans</name>
    <dbReference type="NCBI Taxonomy" id="1084520"/>
    <lineage>
        <taxon>Bacteria</taxon>
        <taxon>Pseudomonadati</taxon>
        <taxon>Bacteroidota</taxon>
        <taxon>Chitinophagia</taxon>
        <taxon>Chitinophagales</taxon>
        <taxon>Chitinophagaceae</taxon>
        <taxon>Flaviaestuariibacter</taxon>
    </lineage>
</organism>
<sequence>MPTDIVAKNSILSADAAQRKIRRMAFQVAEQNAGERELLVLGIEGNGTVLAGQLRAALQGIAPFTLTSATILVNKRAPQDARLDREIGLDDKAILVVDDVANSGKTLLYALRPLLAHNPRTIQTLVLVERSHKQFAVQPDYVGLSVSTTLQEHITVETDCDRISGAWLH</sequence>
<keyword evidence="2" id="KW-0328">Glycosyltransferase</keyword>
<dbReference type="RefSeq" id="WP_345255464.1">
    <property type="nucleotide sequence ID" value="NZ_BAABGY010000007.1"/>
</dbReference>
<proteinExistence type="predicted"/>
<dbReference type="InterPro" id="IPR000836">
    <property type="entry name" value="PRTase_dom"/>
</dbReference>
<dbReference type="SUPFAM" id="SSF53271">
    <property type="entry name" value="PRTase-like"/>
    <property type="match status" value="1"/>
</dbReference>
<evidence type="ECO:0000313" key="3">
    <source>
        <dbReference type="Proteomes" id="UP001501725"/>
    </source>
</evidence>
<dbReference type="PANTHER" id="PTHR11608">
    <property type="entry name" value="BIFUNCTIONAL PROTEIN PYRR"/>
    <property type="match status" value="1"/>
</dbReference>
<dbReference type="CDD" id="cd06223">
    <property type="entry name" value="PRTases_typeI"/>
    <property type="match status" value="1"/>
</dbReference>
<reference evidence="3" key="1">
    <citation type="journal article" date="2019" name="Int. J. Syst. Evol. Microbiol.">
        <title>The Global Catalogue of Microorganisms (GCM) 10K type strain sequencing project: providing services to taxonomists for standard genome sequencing and annotation.</title>
        <authorList>
            <consortium name="The Broad Institute Genomics Platform"/>
            <consortium name="The Broad Institute Genome Sequencing Center for Infectious Disease"/>
            <person name="Wu L."/>
            <person name="Ma J."/>
        </authorList>
    </citation>
    <scope>NUCLEOTIDE SEQUENCE [LARGE SCALE GENOMIC DNA]</scope>
    <source>
        <strain evidence="3">JCM 17919</strain>
    </source>
</reference>
<feature type="domain" description="Phosphoribosyltransferase" evidence="1">
    <location>
        <begin position="10"/>
        <end position="149"/>
    </location>
</feature>
<name>A0ABP8GSK3_9BACT</name>
<dbReference type="Gene3D" id="3.40.50.2020">
    <property type="match status" value="1"/>
</dbReference>
<accession>A0ABP8GSK3</accession>
<dbReference type="PANTHER" id="PTHR11608:SF0">
    <property type="entry name" value="BIFUNCTIONAL PROTEIN PYRR"/>
    <property type="match status" value="1"/>
</dbReference>
<keyword evidence="3" id="KW-1185">Reference proteome</keyword>